<dbReference type="Pfam" id="PF21007">
    <property type="entry name" value="FBF1"/>
    <property type="match status" value="1"/>
</dbReference>
<feature type="compositionally biased region" description="Low complexity" evidence="2">
    <location>
        <begin position="315"/>
        <end position="325"/>
    </location>
</feature>
<feature type="compositionally biased region" description="Low complexity" evidence="2">
    <location>
        <begin position="334"/>
        <end position="354"/>
    </location>
</feature>
<proteinExistence type="predicted"/>
<feature type="compositionally biased region" description="Polar residues" evidence="2">
    <location>
        <begin position="402"/>
        <end position="412"/>
    </location>
</feature>
<dbReference type="GO" id="GO:0036064">
    <property type="term" value="C:ciliary basal body"/>
    <property type="evidence" value="ECO:0007669"/>
    <property type="project" value="TreeGrafter"/>
</dbReference>
<evidence type="ECO:0000256" key="2">
    <source>
        <dbReference type="SAM" id="MobiDB-lite"/>
    </source>
</evidence>
<dbReference type="OMA" id="HEMELNA"/>
<feature type="compositionally biased region" description="Basic and acidic residues" evidence="2">
    <location>
        <begin position="277"/>
        <end position="287"/>
    </location>
</feature>
<dbReference type="InterPro" id="IPR033561">
    <property type="entry name" value="FBF1"/>
</dbReference>
<feature type="region of interest" description="Disordered" evidence="2">
    <location>
        <begin position="150"/>
        <end position="171"/>
    </location>
</feature>
<evidence type="ECO:0000256" key="1">
    <source>
        <dbReference type="SAM" id="Coils"/>
    </source>
</evidence>
<dbReference type="InterPro" id="IPR049390">
    <property type="entry name" value="FBF1_C"/>
</dbReference>
<feature type="compositionally biased region" description="Basic and acidic residues" evidence="2">
    <location>
        <begin position="248"/>
        <end position="259"/>
    </location>
</feature>
<reference evidence="4" key="2">
    <citation type="submission" date="2025-09" db="UniProtKB">
        <authorList>
            <consortium name="Ensembl"/>
        </authorList>
    </citation>
    <scope>IDENTIFICATION</scope>
</reference>
<feature type="domain" description="Fas-binding factor 1 C-terminal" evidence="3">
    <location>
        <begin position="502"/>
        <end position="940"/>
    </location>
</feature>
<dbReference type="Ensembl" id="ENSACUT00000024055.1">
    <property type="protein sequence ID" value="ENSACUP00000022572.1"/>
    <property type="gene ID" value="ENSACUG00000015065.1"/>
</dbReference>
<dbReference type="GO" id="GO:0090162">
    <property type="term" value="P:establishment of epithelial cell polarity"/>
    <property type="evidence" value="ECO:0007669"/>
    <property type="project" value="InterPro"/>
</dbReference>
<evidence type="ECO:0000313" key="4">
    <source>
        <dbReference type="Ensembl" id="ENSACUP00000022572.1"/>
    </source>
</evidence>
<dbReference type="PANTHER" id="PTHR33689">
    <property type="entry name" value="FAS-BINDING FACTOR 1"/>
    <property type="match status" value="1"/>
</dbReference>
<sequence>ASTPFMCLVSESVDDLPDDLLFSFSACKEAPPERLPPHRAMRGLTLWPLFAGESGPAMEKKPLSSFAASRQYRKFNFEDLDDPLSGLLSDEEQDAPKKPTLTGAESIPEKRKKKKKKGDKPPTQTPLRTTAPTWRRKEITFDEDITDLMDAMGLGSSPGRDGKKAEEEEVRPARAVLDELLGRGSVSRILEEPGLGERREVTQKYPQKQPEKEEGWRKEDYVFGAYQPSVASTAKGQPARRQPVSRFSAEKSSEVKAEPLSKAPPLASRRPMQGRRNRGDWLGLKDEDVLDLELSSPPKANPATAGRPAPARQLPAGEEAAAKPAPVEEEEDWLSAALSRKKAQAQAKAQQRSAKPSEAPVEGLNRCSPVSRRMSGRLSLMHCCASPVSLCPRRPPLPWLSTAEQGSAQPSEAAQWDPSRDASAPGAFFPQAQAGQSCLRGTCLPLGADGHSTKPWMLKGLCLLSVSLKLGAPAAQLHEGCRAALFRAQARVAELESQVQTLELAWAQDKLLLEILRQRHQEDLELLDSTHRSQVKMLEETCRQREQRLRQEKEQLVAQLLGQRQEAEQERAELLAQHLAELERLRELQRVSVRELRREHEQQLQQLKCLKDQEIEAVISATSHTRTLNGVVDQMEKFYGTLCDVLQKVEATQQTTSQEVAMGAQKQKYLKELQDSLCQQQREAEEDGCQFQEMVAKLEARLDEQTRLLEEHQRLLAERSKVESLEEEKQAMTQQLLERSVLLEEQLAVTWQHAGELQKLAAERAEFDAQQQPLRKEQDTARAPPMASQGEGPVRSLAKEWAKVKLWDHTLRAQEEQLAREKELQDKLCQELKAERENVNEAALRVRLQEEEMKRTTKLSSQKYEEGQRALQEARRVESQDQSRLQALQWQLEQFRQQKECLHQGRLSMAKQMSQLQQLRQELSNHPTMVRTAKQDSSAPLTGSSSVPGKALCLLLVGRDVLGAAALVFPFLGGLGCSWGLF</sequence>
<feature type="region of interest" description="Disordered" evidence="2">
    <location>
        <begin position="86"/>
        <end position="131"/>
    </location>
</feature>
<protein>
    <recommendedName>
        <fullName evidence="3">Fas-binding factor 1 C-terminal domain-containing protein</fullName>
    </recommendedName>
</protein>
<dbReference type="GO" id="GO:0097539">
    <property type="term" value="C:ciliary transition fiber"/>
    <property type="evidence" value="ECO:0007669"/>
    <property type="project" value="InterPro"/>
</dbReference>
<dbReference type="GO" id="GO:0005814">
    <property type="term" value="C:centriole"/>
    <property type="evidence" value="ECO:0007669"/>
    <property type="project" value="TreeGrafter"/>
</dbReference>
<name>A0A663NFI6_ATHCN</name>
<feature type="compositionally biased region" description="Basic and acidic residues" evidence="2">
    <location>
        <begin position="209"/>
        <end position="221"/>
    </location>
</feature>
<feature type="region of interest" description="Disordered" evidence="2">
    <location>
        <begin position="768"/>
        <end position="795"/>
    </location>
</feature>
<dbReference type="PANTHER" id="PTHR33689:SF1">
    <property type="entry name" value="FAS-BINDING FACTOR 1"/>
    <property type="match status" value="1"/>
</dbReference>
<feature type="region of interest" description="Disordered" evidence="2">
    <location>
        <begin position="191"/>
        <end position="368"/>
    </location>
</feature>
<gene>
    <name evidence="4" type="primary">LOC113486860</name>
</gene>
<dbReference type="AlphaFoldDB" id="A0A663NFI6"/>
<dbReference type="GO" id="GO:0060271">
    <property type="term" value="P:cilium assembly"/>
    <property type="evidence" value="ECO:0007669"/>
    <property type="project" value="InterPro"/>
</dbReference>
<reference evidence="4" key="1">
    <citation type="submission" date="2025-08" db="UniProtKB">
        <authorList>
            <consortium name="Ensembl"/>
        </authorList>
    </citation>
    <scope>IDENTIFICATION</scope>
</reference>
<feature type="coiled-coil region" evidence="1">
    <location>
        <begin position="535"/>
        <end position="617"/>
    </location>
</feature>
<feature type="coiled-coil region" evidence="1">
    <location>
        <begin position="695"/>
        <end position="735"/>
    </location>
</feature>
<keyword evidence="1" id="KW-0175">Coiled coil</keyword>
<feature type="compositionally biased region" description="Basic and acidic residues" evidence="2">
    <location>
        <begin position="160"/>
        <end position="171"/>
    </location>
</feature>
<feature type="compositionally biased region" description="Basic and acidic residues" evidence="2">
    <location>
        <begin position="191"/>
        <end position="202"/>
    </location>
</feature>
<evidence type="ECO:0000313" key="5">
    <source>
        <dbReference type="Proteomes" id="UP000472269"/>
    </source>
</evidence>
<feature type="region of interest" description="Disordered" evidence="2">
    <location>
        <begin position="401"/>
        <end position="427"/>
    </location>
</feature>
<keyword evidence="5" id="KW-1185">Reference proteome</keyword>
<accession>A0A663NFI6</accession>
<evidence type="ECO:0000259" key="3">
    <source>
        <dbReference type="Pfam" id="PF21007"/>
    </source>
</evidence>
<dbReference type="Proteomes" id="UP000472269">
    <property type="component" value="Unplaced"/>
</dbReference>
<organism evidence="4 5">
    <name type="scientific">Athene cunicularia</name>
    <name type="common">Burrowing owl</name>
    <name type="synonym">Speotyto cunicularia</name>
    <dbReference type="NCBI Taxonomy" id="194338"/>
    <lineage>
        <taxon>Eukaryota</taxon>
        <taxon>Metazoa</taxon>
        <taxon>Chordata</taxon>
        <taxon>Craniata</taxon>
        <taxon>Vertebrata</taxon>
        <taxon>Euteleostomi</taxon>
        <taxon>Archelosauria</taxon>
        <taxon>Archosauria</taxon>
        <taxon>Dinosauria</taxon>
        <taxon>Saurischia</taxon>
        <taxon>Theropoda</taxon>
        <taxon>Coelurosauria</taxon>
        <taxon>Aves</taxon>
        <taxon>Neognathae</taxon>
        <taxon>Neoaves</taxon>
        <taxon>Telluraves</taxon>
        <taxon>Strigiformes</taxon>
        <taxon>Strigidae</taxon>
        <taxon>Athene</taxon>
    </lineage>
</organism>
<feature type="coiled-coil region" evidence="1">
    <location>
        <begin position="811"/>
        <end position="852"/>
    </location>
</feature>